<gene>
    <name evidence="9" type="ORF">F0L74_27585</name>
</gene>
<comment type="subcellular location">
    <subcellularLocation>
        <location evidence="1">Cell outer membrane</location>
    </subcellularLocation>
</comment>
<reference evidence="9 10" key="1">
    <citation type="submission" date="2019-09" db="EMBL/GenBank/DDBJ databases">
        <title>Chitinophaga ginsengihumi sp. nov., isolated from soil of ginseng rhizosphere.</title>
        <authorList>
            <person name="Lee J."/>
        </authorList>
    </citation>
    <scope>NUCLEOTIDE SEQUENCE [LARGE SCALE GENOMIC DNA]</scope>
    <source>
        <strain evidence="9 10">BN140078</strain>
    </source>
</reference>
<sequence length="537" mass="59759">MTIKGNNMKKLIIPGAAFLLALSACTKLDVPVESEYTEGNFPTNEASFIAATGPAYSQLPTRYAVDYWRMQEMSTDAAIIPARGGNYVDGGQYRQLHQHSWTPDHPNVQGVWEWGYGGINTCNRILLLFEPAPESASRTRAIAEMRAMRALYHFFMMDLYGNIPIVTVFGSKTAPEQSKRADVAAFIESELKAIIPDLDDRTGAITYGRPTKWMAFAMLEKLYLNAPVYTGQQRNAEVVAMADSILAGKRYSLDANYIAIFAPENGPQITETIFAVPYDANKIDGCQFSRFGLHTALVDKYSLPFRPSIAMSTIASYYAKFNLAGDVRNTTWLAGKQFDNAGKPITIATTKVGVDDSYTGADAKDPYTWQLDFTPEMLLRGDPANMDIGNDELAKAKGVRSVKYYPDKNANPSTRMQNNDMPVFRLADVLLMKAEAILRGAAATTVNGELQPPVVLVNKIRTRASAPTVTAITLDELLEERARELAWEGWRRNDLIRFGKFEDAWGFKTDNDTRKRLYPIPTSEKVLNPNLVQNPGY</sequence>
<keyword evidence="4" id="KW-0472">Membrane</keyword>
<evidence type="ECO:0000256" key="4">
    <source>
        <dbReference type="ARBA" id="ARBA00023136"/>
    </source>
</evidence>
<feature type="domain" description="RagB/SusD" evidence="7">
    <location>
        <begin position="344"/>
        <end position="506"/>
    </location>
</feature>
<dbReference type="AlphaFoldDB" id="A0A5B2VP26"/>
<evidence type="ECO:0000259" key="8">
    <source>
        <dbReference type="Pfam" id="PF14322"/>
    </source>
</evidence>
<feature type="chain" id="PRO_5022867451" evidence="6">
    <location>
        <begin position="27"/>
        <end position="537"/>
    </location>
</feature>
<dbReference type="EMBL" id="VUOC01000004">
    <property type="protein sequence ID" value="KAA2239947.1"/>
    <property type="molecule type" value="Genomic_DNA"/>
</dbReference>
<evidence type="ECO:0000313" key="9">
    <source>
        <dbReference type="EMBL" id="KAA2239947.1"/>
    </source>
</evidence>
<dbReference type="GO" id="GO:0009279">
    <property type="term" value="C:cell outer membrane"/>
    <property type="evidence" value="ECO:0007669"/>
    <property type="project" value="UniProtKB-SubCell"/>
</dbReference>
<dbReference type="Pfam" id="PF14322">
    <property type="entry name" value="SusD-like_3"/>
    <property type="match status" value="1"/>
</dbReference>
<name>A0A5B2VP26_9BACT</name>
<dbReference type="InterPro" id="IPR011990">
    <property type="entry name" value="TPR-like_helical_dom_sf"/>
</dbReference>
<accession>A0A5B2VP26</accession>
<keyword evidence="5" id="KW-0998">Cell outer membrane</keyword>
<evidence type="ECO:0000256" key="3">
    <source>
        <dbReference type="ARBA" id="ARBA00022729"/>
    </source>
</evidence>
<dbReference type="Pfam" id="PF07980">
    <property type="entry name" value="SusD_RagB"/>
    <property type="match status" value="1"/>
</dbReference>
<dbReference type="Gene3D" id="1.25.40.390">
    <property type="match status" value="1"/>
</dbReference>
<dbReference type="PROSITE" id="PS51257">
    <property type="entry name" value="PROKAR_LIPOPROTEIN"/>
    <property type="match status" value="1"/>
</dbReference>
<comment type="caution">
    <text evidence="9">The sequence shown here is derived from an EMBL/GenBank/DDBJ whole genome shotgun (WGS) entry which is preliminary data.</text>
</comment>
<evidence type="ECO:0000259" key="7">
    <source>
        <dbReference type="Pfam" id="PF07980"/>
    </source>
</evidence>
<dbReference type="InterPro" id="IPR033985">
    <property type="entry name" value="SusD-like_N"/>
</dbReference>
<dbReference type="SUPFAM" id="SSF48452">
    <property type="entry name" value="TPR-like"/>
    <property type="match status" value="1"/>
</dbReference>
<evidence type="ECO:0000256" key="6">
    <source>
        <dbReference type="SAM" id="SignalP"/>
    </source>
</evidence>
<feature type="signal peptide" evidence="6">
    <location>
        <begin position="1"/>
        <end position="26"/>
    </location>
</feature>
<reference evidence="9 10" key="2">
    <citation type="submission" date="2019-09" db="EMBL/GenBank/DDBJ databases">
        <authorList>
            <person name="Jin C."/>
        </authorList>
    </citation>
    <scope>NUCLEOTIDE SEQUENCE [LARGE SCALE GENOMIC DNA]</scope>
    <source>
        <strain evidence="9 10">BN140078</strain>
    </source>
</reference>
<protein>
    <submittedName>
        <fullName evidence="9">RagB/SusD family nutrient uptake outer membrane protein</fullName>
    </submittedName>
</protein>
<organism evidence="9 10">
    <name type="scientific">Chitinophaga agrisoli</name>
    <dbReference type="NCBI Taxonomy" id="2607653"/>
    <lineage>
        <taxon>Bacteria</taxon>
        <taxon>Pseudomonadati</taxon>
        <taxon>Bacteroidota</taxon>
        <taxon>Chitinophagia</taxon>
        <taxon>Chitinophagales</taxon>
        <taxon>Chitinophagaceae</taxon>
        <taxon>Chitinophaga</taxon>
    </lineage>
</organism>
<evidence type="ECO:0000256" key="2">
    <source>
        <dbReference type="ARBA" id="ARBA00006275"/>
    </source>
</evidence>
<evidence type="ECO:0000256" key="1">
    <source>
        <dbReference type="ARBA" id="ARBA00004442"/>
    </source>
</evidence>
<keyword evidence="10" id="KW-1185">Reference proteome</keyword>
<feature type="domain" description="SusD-like N-terminal" evidence="8">
    <location>
        <begin position="94"/>
        <end position="224"/>
    </location>
</feature>
<dbReference type="Proteomes" id="UP000324611">
    <property type="component" value="Unassembled WGS sequence"/>
</dbReference>
<evidence type="ECO:0000256" key="5">
    <source>
        <dbReference type="ARBA" id="ARBA00023237"/>
    </source>
</evidence>
<dbReference type="InterPro" id="IPR012944">
    <property type="entry name" value="SusD_RagB_dom"/>
</dbReference>
<proteinExistence type="inferred from homology"/>
<comment type="similarity">
    <text evidence="2">Belongs to the SusD family.</text>
</comment>
<keyword evidence="3 6" id="KW-0732">Signal</keyword>
<evidence type="ECO:0000313" key="10">
    <source>
        <dbReference type="Proteomes" id="UP000324611"/>
    </source>
</evidence>